<reference evidence="4 5" key="1">
    <citation type="journal article" date="2018" name="PLoS ONE">
        <title>The draft genome of Kipferlia bialata reveals reductive genome evolution in fornicate parasites.</title>
        <authorList>
            <person name="Tanifuji G."/>
            <person name="Takabayashi S."/>
            <person name="Kume K."/>
            <person name="Takagi M."/>
            <person name="Nakayama T."/>
            <person name="Kamikawa R."/>
            <person name="Inagaki Y."/>
            <person name="Hashimoto T."/>
        </authorList>
    </citation>
    <scope>NUCLEOTIDE SEQUENCE [LARGE SCALE GENOMIC DNA]</scope>
    <source>
        <strain evidence="4">NY0173</strain>
    </source>
</reference>
<proteinExistence type="inferred from homology"/>
<dbReference type="GO" id="GO:0008270">
    <property type="term" value="F:zinc ion binding"/>
    <property type="evidence" value="ECO:0007669"/>
    <property type="project" value="TreeGrafter"/>
</dbReference>
<sequence length="133" mass="14553">DLEAVPIFNINVECSNCGWQSDSVHLDATSEVDSGRGKHQCNLRLKCKSCGRSIVLDYVPRSTGKMANKGEKQPVVSIEARGGSVCGWTLTHCIVHVESGMDMDVELEDGEWYDFDDEAGVPLEMTGVECTVE</sequence>
<dbReference type="OrthoDB" id="10248838at2759"/>
<accession>A0A9K3CZB7</accession>
<keyword evidence="5" id="KW-1185">Reference proteome</keyword>
<keyword evidence="2" id="KW-0479">Metal-binding</keyword>
<organism evidence="4 5">
    <name type="scientific">Kipferlia bialata</name>
    <dbReference type="NCBI Taxonomy" id="797122"/>
    <lineage>
        <taxon>Eukaryota</taxon>
        <taxon>Metamonada</taxon>
        <taxon>Carpediemonas-like organisms</taxon>
        <taxon>Kipferlia</taxon>
    </lineage>
</organism>
<dbReference type="PANTHER" id="PTHR12857:SF0">
    <property type="entry name" value="CXXC MOTIF CONTAINING ZINC BINDING PROTEIN"/>
    <property type="match status" value="1"/>
</dbReference>
<dbReference type="SUPFAM" id="SSF141678">
    <property type="entry name" value="MAL13P1.257-like"/>
    <property type="match status" value="1"/>
</dbReference>
<dbReference type="EMBL" id="BDIP01001583">
    <property type="protein sequence ID" value="GIQ84700.1"/>
    <property type="molecule type" value="Genomic_DNA"/>
</dbReference>
<evidence type="ECO:0000313" key="4">
    <source>
        <dbReference type="EMBL" id="GIQ84700.1"/>
    </source>
</evidence>
<feature type="non-terminal residue" evidence="4">
    <location>
        <position position="1"/>
    </location>
</feature>
<dbReference type="Pfam" id="PF05907">
    <property type="entry name" value="CXXC_Zn-b_euk"/>
    <property type="match status" value="1"/>
</dbReference>
<dbReference type="PANTHER" id="PTHR12857">
    <property type="entry name" value="CXXC MOTIF CONTAINING ZINC BINDING PROTEIN"/>
    <property type="match status" value="1"/>
</dbReference>
<gene>
    <name evidence="4" type="ORF">KIPB_006248</name>
</gene>
<name>A0A9K3CZB7_9EUKA</name>
<dbReference type="InterPro" id="IPR008584">
    <property type="entry name" value="CXXC_Zn-binding_euk"/>
</dbReference>
<comment type="caution">
    <text evidence="4">The sequence shown here is derived from an EMBL/GenBank/DDBJ whole genome shotgun (WGS) entry which is preliminary data.</text>
</comment>
<keyword evidence="3" id="KW-0862">Zinc</keyword>
<comment type="similarity">
    <text evidence="1">Belongs to the UPF0587 family.</text>
</comment>
<protein>
    <submittedName>
        <fullName evidence="4">Uncharacterized protein</fullName>
    </submittedName>
</protein>
<evidence type="ECO:0000256" key="1">
    <source>
        <dbReference type="ARBA" id="ARBA00007818"/>
    </source>
</evidence>
<evidence type="ECO:0000313" key="5">
    <source>
        <dbReference type="Proteomes" id="UP000265618"/>
    </source>
</evidence>
<evidence type="ECO:0000256" key="3">
    <source>
        <dbReference type="ARBA" id="ARBA00022833"/>
    </source>
</evidence>
<dbReference type="AlphaFoldDB" id="A0A9K3CZB7"/>
<dbReference type="Proteomes" id="UP000265618">
    <property type="component" value="Unassembled WGS sequence"/>
</dbReference>
<evidence type="ECO:0000256" key="2">
    <source>
        <dbReference type="ARBA" id="ARBA00022723"/>
    </source>
</evidence>